<feature type="compositionally biased region" description="Polar residues" evidence="1">
    <location>
        <begin position="716"/>
        <end position="731"/>
    </location>
</feature>
<reference evidence="3" key="1">
    <citation type="submission" date="2021-01" db="EMBL/GenBank/DDBJ databases">
        <authorList>
            <person name="Kaushik A."/>
        </authorList>
    </citation>
    <scope>NUCLEOTIDE SEQUENCE</scope>
    <source>
        <strain evidence="3">AG1-1B</strain>
    </source>
</reference>
<feature type="compositionally biased region" description="Acidic residues" evidence="1">
    <location>
        <begin position="769"/>
        <end position="787"/>
    </location>
</feature>
<evidence type="ECO:0000313" key="3">
    <source>
        <dbReference type="EMBL" id="CAE6459046.1"/>
    </source>
</evidence>
<dbReference type="EMBL" id="CAJMWQ010001677">
    <property type="protein sequence ID" value="CAE6459046.1"/>
    <property type="molecule type" value="Genomic_DNA"/>
</dbReference>
<dbReference type="Proteomes" id="UP000663826">
    <property type="component" value="Unassembled WGS sequence"/>
</dbReference>
<feature type="region of interest" description="Disordered" evidence="1">
    <location>
        <begin position="1364"/>
        <end position="1406"/>
    </location>
</feature>
<feature type="compositionally biased region" description="Basic and acidic residues" evidence="1">
    <location>
        <begin position="788"/>
        <end position="804"/>
    </location>
</feature>
<evidence type="ECO:0000313" key="4">
    <source>
        <dbReference type="Proteomes" id="UP000663826"/>
    </source>
</evidence>
<proteinExistence type="predicted"/>
<feature type="region of interest" description="Disordered" evidence="1">
    <location>
        <begin position="748"/>
        <end position="804"/>
    </location>
</feature>
<dbReference type="GO" id="GO:0070390">
    <property type="term" value="C:transcription export complex 2"/>
    <property type="evidence" value="ECO:0007669"/>
    <property type="project" value="TreeGrafter"/>
</dbReference>
<feature type="domain" description="SAC3/GANP/THP3 conserved" evidence="2">
    <location>
        <begin position="84"/>
        <end position="421"/>
    </location>
</feature>
<feature type="compositionally biased region" description="Polar residues" evidence="1">
    <location>
        <begin position="1386"/>
        <end position="1398"/>
    </location>
</feature>
<gene>
    <name evidence="3" type="ORF">RDB_LOCUS86334</name>
</gene>
<evidence type="ECO:0000256" key="1">
    <source>
        <dbReference type="SAM" id="MobiDB-lite"/>
    </source>
</evidence>
<accession>A0A8H3BKJ4</accession>
<comment type="caution">
    <text evidence="3">The sequence shown here is derived from an EMBL/GenBank/DDBJ whole genome shotgun (WGS) entry which is preliminary data.</text>
</comment>
<dbReference type="GO" id="GO:0005737">
    <property type="term" value="C:cytoplasm"/>
    <property type="evidence" value="ECO:0007669"/>
    <property type="project" value="TreeGrafter"/>
</dbReference>
<dbReference type="GO" id="GO:0006406">
    <property type="term" value="P:mRNA export from nucleus"/>
    <property type="evidence" value="ECO:0007669"/>
    <property type="project" value="TreeGrafter"/>
</dbReference>
<feature type="compositionally biased region" description="Basic and acidic residues" evidence="1">
    <location>
        <begin position="1370"/>
        <end position="1382"/>
    </location>
</feature>
<organism evidence="3 4">
    <name type="scientific">Rhizoctonia solani</name>
    <dbReference type="NCBI Taxonomy" id="456999"/>
    <lineage>
        <taxon>Eukaryota</taxon>
        <taxon>Fungi</taxon>
        <taxon>Dikarya</taxon>
        <taxon>Basidiomycota</taxon>
        <taxon>Agaricomycotina</taxon>
        <taxon>Agaricomycetes</taxon>
        <taxon>Cantharellales</taxon>
        <taxon>Ceratobasidiaceae</taxon>
        <taxon>Rhizoctonia</taxon>
    </lineage>
</organism>
<sequence>MDDGAQALARRAQRFGKAPPAEEVGYVDEEARLTELIQIRAQERKEAEQQGVLSTGKTRLEEAKDLVGICPGMISEYQYLWRKLRYNNIHALEKDEHGVPQWYLTIKDYARSAAGNEQELPSDVRPPDVLLRTTDYILSHILSTHPFTPVNQAFIRDRARAIVKDFTMQHVRNAPAIEAHERIVRMAAISMHVFRDQRQPDGPFDHDGERKQFVNALSSLTQFYTDSRTPTLPKTFVSPTHTSPNEPELQSYWHMFSIRRPPTVQGLPIDVTAHPLFTLARNMIKLWDQSTQLIKEVEGMLVSPSERAAKERAEANKGVHRFKRVATPEPAETELEDQGWTPQRFDYPPTFSFPALGLLRVLADPGVPWMLAAVFEASALDELRARALWEIWQVRRGGDVTVLELVEQLGFDTPEDVRLLVDTIAESSGRNLRRLRPKGTGAEVKAYRLVGSMKFPTHFLKVGRNVRLIDSKRPAGLELAQIVNQSWEKSINDYDLPQEDVPELVFPDRVDISPEDAQPKPTLSRLESSRVGTPANAGSNGGVFAGFGAVDKGAGSKPTNVFGQAKPGNAFGEGKPGNVFGETKPANVFGETKPGNAFGQGTKSVNVFGGSESKPHSFEGSSVSSFGAPSANPFGKPATSTSATNPFGVGTSQASSSTSAFGAGASAFGSGTFGTGSGAFGAGSSTFGTGSSTFGMGAGGFGTSTEPTKLQPDPTKASQPLQTGSPSTSKLSPFAASFVPKFGLTGSLPTFTPAPAKPAPVESVAASGEETDDEDEDEAAIAAEEEEARAAEEEAARAAEEEAAKRLVAQQEAAKAAREAKLRDKLEAARKEEEARKKKAEEERARRQAEEEQRRTEEEQRRFEAEQQRLAEERARLETERLGRLKVEALHDATAQLLFADILEILVVPEVQYSIQNETRNRFVLAKAFEHWKFRVAKRIKRRRVLENMGLGRVGVAGAAEEVGELFDEDEVEGEDSSFVRERRRTSFREERNDAELAAAMAQAAAERERLWAPGVFLDIIRETVIKTAQQQDKDPDEMPGWDVWLCTSGANKSSAEWLRKKLNARPTQLVDGTVSIASVTPKAHKKESAPGLVVFECSPHLGAAMNDQEWSVAWSSEANRIARLFSAMSNHASYTPSLMFVLWSTDHLKQAASHLADVSIRGEPAVAVLVDETVEEVFQEALTSLELDIDGRQVVERSSVTESLSKQISIWHQSLAGVLSKLPIFDDEESTTHVAHVISLFLRALNIMTTGITRLAAPHLENSISLPDFTFTTSFRSLYNLADVYTASLSFCETVDLNVLRTSLRQARHSSRPFPARFFCERVAQLVDIALTPSISGNRPRSEVVAVERAFESTLQESLNALEARPKKRVQDESPTRDNKKARLSPNTSISNENGYSTPEPADEVSGAAKLRALLAKTRNRWAESDNNDL</sequence>
<dbReference type="InterPro" id="IPR045107">
    <property type="entry name" value="SAC3/GANP/THP3"/>
</dbReference>
<dbReference type="PANTHER" id="PTHR12436">
    <property type="entry name" value="80 KDA MCM3-ASSOCIATED PROTEIN"/>
    <property type="match status" value="1"/>
</dbReference>
<name>A0A8H3BKJ4_9AGAM</name>
<feature type="region of interest" description="Disordered" evidence="1">
    <location>
        <begin position="828"/>
        <end position="866"/>
    </location>
</feature>
<dbReference type="Pfam" id="PF03399">
    <property type="entry name" value="SAC3_GANP"/>
    <property type="match status" value="1"/>
</dbReference>
<dbReference type="InterPro" id="IPR005062">
    <property type="entry name" value="SAC3/GANP/THP3_conserved"/>
</dbReference>
<feature type="region of interest" description="Disordered" evidence="1">
    <location>
        <begin position="697"/>
        <end position="732"/>
    </location>
</feature>
<dbReference type="Gene3D" id="1.25.40.990">
    <property type="match status" value="1"/>
</dbReference>
<protein>
    <recommendedName>
        <fullName evidence="2">SAC3/GANP/THP3 conserved domain-containing protein</fullName>
    </recommendedName>
</protein>
<dbReference type="PANTHER" id="PTHR12436:SF3">
    <property type="entry name" value="GERMINAL-CENTER ASSOCIATED NUCLEAR PROTEIN"/>
    <property type="match status" value="1"/>
</dbReference>
<evidence type="ECO:0000259" key="2">
    <source>
        <dbReference type="Pfam" id="PF03399"/>
    </source>
</evidence>
<feature type="region of interest" description="Disordered" evidence="1">
    <location>
        <begin position="511"/>
        <end position="537"/>
    </location>
</feature>